<gene>
    <name evidence="2" type="ORF">CSOL1703_00010941</name>
</gene>
<evidence type="ECO:0000313" key="2">
    <source>
        <dbReference type="EMBL" id="CAH0045195.1"/>
    </source>
</evidence>
<dbReference type="Proteomes" id="UP000775872">
    <property type="component" value="Unassembled WGS sequence"/>
</dbReference>
<dbReference type="PROSITE" id="PS50181">
    <property type="entry name" value="FBOX"/>
    <property type="match status" value="1"/>
</dbReference>
<protein>
    <recommendedName>
        <fullName evidence="1">F-box domain-containing protein</fullName>
    </recommendedName>
</protein>
<reference evidence="2 3" key="2">
    <citation type="submission" date="2021-10" db="EMBL/GenBank/DDBJ databases">
        <authorList>
            <person name="Piombo E."/>
        </authorList>
    </citation>
    <scope>NUCLEOTIDE SEQUENCE [LARGE SCALE GENOMIC DNA]</scope>
</reference>
<dbReference type="CDD" id="cd09917">
    <property type="entry name" value="F-box_SF"/>
    <property type="match status" value="1"/>
</dbReference>
<sequence>MAESLAQPSQPRVQSLFPGEIHNNIVRLLGPVDLISLSQTDRYFRQLISPGKKELAERLLVIECLEEHGGGTSLFFTTPEDHTHVHETLGPWEANRWACPGCLKLLPHHRFDNKSLLCLETRKPAPGTPAADIASSWVPTQHRESPAQEARRTGRQVYDYYTRDCSGHESDPVTENERCGFHRHLRRCIECQHQLGVIGGSNLPRMGPLLQTNPNRPSRGWAKVSARTSRGVLLSSGFVRFWPKLDEMLESKAPSITPLRPKSMPWRREKKLWEMYMIRCGGCEEWKELRAFRIEGSRLDWLPVRINNGIPQWFPRDRATEGSRARLENRPLGDLRCHHCFAREHGALALGEILAIRFKMNIQPHMSELEYRLHSHYNAVKYLAAEGEAEKHRPAEDPSGDYDELVRLVRQGEEINTELSENLQWRLNQAHVDRLRNEAKEFKALWIRMRKSHPSLASKLGRDKNFVSWVNDFKNSEVEWKWLKDCESKVLANPTLLLKYALNQDVPGSY</sequence>
<dbReference type="InterPro" id="IPR036047">
    <property type="entry name" value="F-box-like_dom_sf"/>
</dbReference>
<reference evidence="3" key="1">
    <citation type="submission" date="2019-06" db="EMBL/GenBank/DDBJ databases">
        <authorList>
            <person name="Broberg M."/>
        </authorList>
    </citation>
    <scope>NUCLEOTIDE SEQUENCE [LARGE SCALE GENOMIC DNA]</scope>
</reference>
<dbReference type="SUPFAM" id="SSF81383">
    <property type="entry name" value="F-box domain"/>
    <property type="match status" value="1"/>
</dbReference>
<feature type="domain" description="F-box" evidence="1">
    <location>
        <begin position="11"/>
        <end position="59"/>
    </location>
</feature>
<evidence type="ECO:0000313" key="3">
    <source>
        <dbReference type="Proteomes" id="UP000775872"/>
    </source>
</evidence>
<dbReference type="InterPro" id="IPR001810">
    <property type="entry name" value="F-box_dom"/>
</dbReference>
<comment type="caution">
    <text evidence="2">The sequence shown here is derived from an EMBL/GenBank/DDBJ whole genome shotgun (WGS) entry which is preliminary data.</text>
</comment>
<keyword evidence="3" id="KW-1185">Reference proteome</keyword>
<organism evidence="2 3">
    <name type="scientific">Clonostachys solani</name>
    <dbReference type="NCBI Taxonomy" id="160281"/>
    <lineage>
        <taxon>Eukaryota</taxon>
        <taxon>Fungi</taxon>
        <taxon>Dikarya</taxon>
        <taxon>Ascomycota</taxon>
        <taxon>Pezizomycotina</taxon>
        <taxon>Sordariomycetes</taxon>
        <taxon>Hypocreomycetidae</taxon>
        <taxon>Hypocreales</taxon>
        <taxon>Bionectriaceae</taxon>
        <taxon>Clonostachys</taxon>
    </lineage>
</organism>
<dbReference type="EMBL" id="CABFOC020000011">
    <property type="protein sequence ID" value="CAH0045195.1"/>
    <property type="molecule type" value="Genomic_DNA"/>
</dbReference>
<name>A0A9N9YYF5_9HYPO</name>
<accession>A0A9N9YYF5</accession>
<proteinExistence type="predicted"/>
<dbReference type="AlphaFoldDB" id="A0A9N9YYF5"/>
<dbReference type="OrthoDB" id="5134142at2759"/>
<evidence type="ECO:0000259" key="1">
    <source>
        <dbReference type="PROSITE" id="PS50181"/>
    </source>
</evidence>